<dbReference type="Gene3D" id="2.40.30.170">
    <property type="match status" value="1"/>
</dbReference>
<proteinExistence type="inferred from homology"/>
<dbReference type="EMBL" id="NXLQ01000016">
    <property type="protein sequence ID" value="RDU64923.1"/>
    <property type="molecule type" value="Genomic_DNA"/>
</dbReference>
<evidence type="ECO:0000313" key="5">
    <source>
        <dbReference type="Proteomes" id="UP000256379"/>
    </source>
</evidence>
<dbReference type="SUPFAM" id="SSF111369">
    <property type="entry name" value="HlyD-like secretion proteins"/>
    <property type="match status" value="1"/>
</dbReference>
<name>A0A3D8III0_9HELI</name>
<dbReference type="Pfam" id="PF25973">
    <property type="entry name" value="BSH_CzcB"/>
    <property type="match status" value="1"/>
</dbReference>
<dbReference type="OrthoDB" id="5342664at2"/>
<keyword evidence="5" id="KW-1185">Reference proteome</keyword>
<sequence>MNINHQKVFIFYFTKFCYLFSSKKTKKNIFIGICTLVFSNLAFAGEQVYGIFNVAAVRDANLMMDTSGIVANIFVDVGTQVKKDDALLNLSNEDRIQNVNMQRAQLEGAKAQYSFAKNQYERYKRSGNAIDKNSLEQNYSNFKNLESTYSNLQYSLKYQTEMLKRTTLIAPFDGTIASKNIELGDGVGANQTKLFRLISNEKKIIIQFDSKYLPLVKVGDIYRYKIDGKGKEYEAKIYKVYPTVDVNTRKVSAEAIVPDSLQPGLFGDGYIMTH</sequence>
<organism evidence="4 5">
    <name type="scientific">Helicobacter didelphidarum</name>
    <dbReference type="NCBI Taxonomy" id="2040648"/>
    <lineage>
        <taxon>Bacteria</taxon>
        <taxon>Pseudomonadati</taxon>
        <taxon>Campylobacterota</taxon>
        <taxon>Epsilonproteobacteria</taxon>
        <taxon>Campylobacterales</taxon>
        <taxon>Helicobacteraceae</taxon>
        <taxon>Helicobacter</taxon>
    </lineage>
</organism>
<protein>
    <submittedName>
        <fullName evidence="4">Efflux transporter periplasmic adaptor subunit</fullName>
    </submittedName>
</protein>
<dbReference type="Gene3D" id="2.40.50.100">
    <property type="match status" value="1"/>
</dbReference>
<dbReference type="GO" id="GO:0015562">
    <property type="term" value="F:efflux transmembrane transporter activity"/>
    <property type="evidence" value="ECO:0007669"/>
    <property type="project" value="TreeGrafter"/>
</dbReference>
<comment type="similarity">
    <text evidence="1">Belongs to the membrane fusion protein (MFP) (TC 8.A.1) family.</text>
</comment>
<evidence type="ECO:0000256" key="2">
    <source>
        <dbReference type="SAM" id="Coils"/>
    </source>
</evidence>
<dbReference type="PANTHER" id="PTHR30469">
    <property type="entry name" value="MULTIDRUG RESISTANCE PROTEIN MDTA"/>
    <property type="match status" value="1"/>
</dbReference>
<dbReference type="AlphaFoldDB" id="A0A3D8III0"/>
<feature type="coiled-coil region" evidence="2">
    <location>
        <begin position="99"/>
        <end position="126"/>
    </location>
</feature>
<dbReference type="RefSeq" id="WP_115543330.1">
    <property type="nucleotide sequence ID" value="NZ_NXLQ01000016.1"/>
</dbReference>
<dbReference type="NCBIfam" id="TIGR01730">
    <property type="entry name" value="RND_mfp"/>
    <property type="match status" value="1"/>
</dbReference>
<comment type="caution">
    <text evidence="4">The sequence shown here is derived from an EMBL/GenBank/DDBJ whole genome shotgun (WGS) entry which is preliminary data.</text>
</comment>
<dbReference type="Gene3D" id="1.10.287.470">
    <property type="entry name" value="Helix hairpin bin"/>
    <property type="match status" value="1"/>
</dbReference>
<dbReference type="InterPro" id="IPR006143">
    <property type="entry name" value="RND_pump_MFP"/>
</dbReference>
<keyword evidence="2" id="KW-0175">Coiled coil</keyword>
<evidence type="ECO:0000256" key="1">
    <source>
        <dbReference type="ARBA" id="ARBA00009477"/>
    </source>
</evidence>
<reference evidence="4 5" key="1">
    <citation type="submission" date="2018-04" db="EMBL/GenBank/DDBJ databases">
        <title>Novel Campyloabacter and Helicobacter Species and Strains.</title>
        <authorList>
            <person name="Mannion A.J."/>
            <person name="Shen Z."/>
            <person name="Fox J.G."/>
        </authorList>
    </citation>
    <scope>NUCLEOTIDE SEQUENCE [LARGE SCALE GENOMIC DNA]</scope>
    <source>
        <strain evidence="4 5">MIT 17-337</strain>
    </source>
</reference>
<dbReference type="Proteomes" id="UP000256379">
    <property type="component" value="Unassembled WGS sequence"/>
</dbReference>
<dbReference type="InterPro" id="IPR058647">
    <property type="entry name" value="BSH_CzcB-like"/>
</dbReference>
<feature type="domain" description="CzcB-like barrel-sandwich hybrid" evidence="3">
    <location>
        <begin position="61"/>
        <end position="192"/>
    </location>
</feature>
<dbReference type="GO" id="GO:1990281">
    <property type="term" value="C:efflux pump complex"/>
    <property type="evidence" value="ECO:0007669"/>
    <property type="project" value="TreeGrafter"/>
</dbReference>
<evidence type="ECO:0000313" key="4">
    <source>
        <dbReference type="EMBL" id="RDU64923.1"/>
    </source>
</evidence>
<accession>A0A3D8III0</accession>
<evidence type="ECO:0000259" key="3">
    <source>
        <dbReference type="Pfam" id="PF25973"/>
    </source>
</evidence>
<gene>
    <name evidence="4" type="ORF">CQA53_07135</name>
</gene>
<dbReference type="PANTHER" id="PTHR30469:SF15">
    <property type="entry name" value="HLYD FAMILY OF SECRETION PROTEINS"/>
    <property type="match status" value="1"/>
</dbReference>